<reference evidence="2" key="1">
    <citation type="journal article" date="2016" name="Nat. Commun.">
        <title>The Gonium pectorale genome demonstrates co-option of cell cycle regulation during the evolution of multicellularity.</title>
        <authorList>
            <person name="Hanschen E.R."/>
            <person name="Marriage T.N."/>
            <person name="Ferris P.J."/>
            <person name="Hamaji T."/>
            <person name="Toyoda A."/>
            <person name="Fujiyama A."/>
            <person name="Neme R."/>
            <person name="Noguchi H."/>
            <person name="Minakuchi Y."/>
            <person name="Suzuki M."/>
            <person name="Kawai-Toyooka H."/>
            <person name="Smith D.R."/>
            <person name="Sparks H."/>
            <person name="Anderson J."/>
            <person name="Bakaric R."/>
            <person name="Luria V."/>
            <person name="Karger A."/>
            <person name="Kirschner M.W."/>
            <person name="Durand P.M."/>
            <person name="Michod R.E."/>
            <person name="Nozaki H."/>
            <person name="Olson B.J."/>
        </authorList>
    </citation>
    <scope>NUCLEOTIDE SEQUENCE [LARGE SCALE GENOMIC DNA]</scope>
    <source>
        <strain evidence="2">NIES-2863</strain>
    </source>
</reference>
<evidence type="ECO:0000313" key="1">
    <source>
        <dbReference type="EMBL" id="KXZ45260.1"/>
    </source>
</evidence>
<dbReference type="EMBL" id="LSYV01000057">
    <property type="protein sequence ID" value="KXZ45260.1"/>
    <property type="molecule type" value="Genomic_DNA"/>
</dbReference>
<dbReference type="Gene3D" id="1.25.40.20">
    <property type="entry name" value="Ankyrin repeat-containing domain"/>
    <property type="match status" value="1"/>
</dbReference>
<dbReference type="GO" id="GO:0071944">
    <property type="term" value="C:cell periphery"/>
    <property type="evidence" value="ECO:0007669"/>
    <property type="project" value="TreeGrafter"/>
</dbReference>
<accession>A0A150G7E0</accession>
<dbReference type="SUPFAM" id="SSF140860">
    <property type="entry name" value="Pseudo ankyrin repeat-like"/>
    <property type="match status" value="1"/>
</dbReference>
<dbReference type="PANTHER" id="PTHR12393">
    <property type="entry name" value="SPHINGOMYELIN PHOSPHODIESTERASE RELATED"/>
    <property type="match status" value="1"/>
</dbReference>
<dbReference type="GO" id="GO:0016020">
    <property type="term" value="C:membrane"/>
    <property type="evidence" value="ECO:0007669"/>
    <property type="project" value="TreeGrafter"/>
</dbReference>
<evidence type="ECO:0008006" key="3">
    <source>
        <dbReference type="Google" id="ProtNLM"/>
    </source>
</evidence>
<protein>
    <recommendedName>
        <fullName evidence="3">Ankyrin repeat domain-containing protein</fullName>
    </recommendedName>
</protein>
<evidence type="ECO:0000313" key="2">
    <source>
        <dbReference type="Proteomes" id="UP000075714"/>
    </source>
</evidence>
<gene>
    <name evidence="1" type="ORF">GPECTOR_56g356</name>
</gene>
<dbReference type="Proteomes" id="UP000075714">
    <property type="component" value="Unassembled WGS sequence"/>
</dbReference>
<comment type="caution">
    <text evidence="1">The sequence shown here is derived from an EMBL/GenBank/DDBJ whole genome shotgun (WGS) entry which is preliminary data.</text>
</comment>
<dbReference type="GO" id="GO:0005783">
    <property type="term" value="C:endoplasmic reticulum"/>
    <property type="evidence" value="ECO:0007669"/>
    <property type="project" value="TreeGrafter"/>
</dbReference>
<name>A0A150G7E0_GONPE</name>
<dbReference type="InterPro" id="IPR036770">
    <property type="entry name" value="Ankyrin_rpt-contain_sf"/>
</dbReference>
<dbReference type="PANTHER" id="PTHR12393:SF6">
    <property type="entry name" value="SPHINGOMYELIN PHOSPHODIESTERASE 2"/>
    <property type="match status" value="1"/>
</dbReference>
<proteinExistence type="predicted"/>
<keyword evidence="2" id="KW-1185">Reference proteome</keyword>
<dbReference type="GO" id="GO:0030149">
    <property type="term" value="P:sphingolipid catabolic process"/>
    <property type="evidence" value="ECO:0007669"/>
    <property type="project" value="TreeGrafter"/>
</dbReference>
<dbReference type="AlphaFoldDB" id="A0A150G7E0"/>
<organism evidence="1 2">
    <name type="scientific">Gonium pectorale</name>
    <name type="common">Green alga</name>
    <dbReference type="NCBI Taxonomy" id="33097"/>
    <lineage>
        <taxon>Eukaryota</taxon>
        <taxon>Viridiplantae</taxon>
        <taxon>Chlorophyta</taxon>
        <taxon>core chlorophytes</taxon>
        <taxon>Chlorophyceae</taxon>
        <taxon>CS clade</taxon>
        <taxon>Chlamydomonadales</taxon>
        <taxon>Volvocaceae</taxon>
        <taxon>Gonium</taxon>
    </lineage>
</organism>
<dbReference type="GO" id="GO:0046513">
    <property type="term" value="P:ceramide biosynthetic process"/>
    <property type="evidence" value="ECO:0007669"/>
    <property type="project" value="TreeGrafter"/>
</dbReference>
<dbReference type="GO" id="GO:0004620">
    <property type="term" value="F:phospholipase activity"/>
    <property type="evidence" value="ECO:0007669"/>
    <property type="project" value="TreeGrafter"/>
</dbReference>
<sequence>MLRSPEFTVVRLSEPVPHHAFAWRWGRPAGKAGQLGSILMLEELGCDVHDAVKGAAAGGHLALCGELLQQRAGDSSPYGLAGSGLENFLMAHIADGCELAALQRYFRQCVPNGVHDLNTSDLVVERILRCAASSPTPDWRAKVKWLESQGFPRAPGVFSAVVERPDAMERLVWLEQRGYKCDHLYTLGAAIGGNADVLLLLAERQPEDDDDEDPYSGLASEAAACGHLHVLQALHAAELGFHAGCAAGPAASRGHLHVVVWLVETFGLELQQGGELFEAAAGSGSVELMAWLRERGCPWDSRAVTAAARSGCVAALEWLAERGCPMPDDGLPYVEAGKSADLATVECLRRLGCPWGPPGLVFSACISGGLPGCPYSKGASGVLPVLSWLLAAGCPVDWPGAAAVAEAECSRVSEDAGHSPSELRDRRRVLAWVRFEFSRLQV</sequence>
<dbReference type="OrthoDB" id="551666at2759"/>